<evidence type="ECO:0000256" key="9">
    <source>
        <dbReference type="ARBA" id="ARBA00049197"/>
    </source>
</evidence>
<dbReference type="GO" id="GO:0051287">
    <property type="term" value="F:NAD binding"/>
    <property type="evidence" value="ECO:0007669"/>
    <property type="project" value="InterPro"/>
</dbReference>
<comment type="subcellular location">
    <subcellularLocation>
        <location evidence="1">Mitochondrion</location>
    </subcellularLocation>
</comment>
<evidence type="ECO:0000256" key="3">
    <source>
        <dbReference type="ARBA" id="ARBA00006013"/>
    </source>
</evidence>
<dbReference type="NCBIfam" id="TIGR01692">
    <property type="entry name" value="HIBADH"/>
    <property type="match status" value="1"/>
</dbReference>
<keyword evidence="5" id="KW-0809">Transit peptide</keyword>
<dbReference type="InterPro" id="IPR029154">
    <property type="entry name" value="HIBADH-like_NADP-bd"/>
</dbReference>
<name>A0AAW0X098_CHEQU</name>
<dbReference type="InterPro" id="IPR011548">
    <property type="entry name" value="HIBADH"/>
</dbReference>
<dbReference type="GO" id="GO:0050661">
    <property type="term" value="F:NADP binding"/>
    <property type="evidence" value="ECO:0007669"/>
    <property type="project" value="InterPro"/>
</dbReference>
<dbReference type="PANTHER" id="PTHR22981:SF7">
    <property type="entry name" value="3-HYDROXYISOBUTYRATE DEHYDROGENASE, MITOCHONDRIAL"/>
    <property type="match status" value="1"/>
</dbReference>
<dbReference type="GO" id="GO:0008442">
    <property type="term" value="F:3-hydroxyisobutyrate dehydrogenase activity"/>
    <property type="evidence" value="ECO:0007669"/>
    <property type="project" value="UniProtKB-EC"/>
</dbReference>
<evidence type="ECO:0000313" key="14">
    <source>
        <dbReference type="EMBL" id="KAK8737317.1"/>
    </source>
</evidence>
<dbReference type="Pfam" id="PF14833">
    <property type="entry name" value="NAD_binding_11"/>
    <property type="match status" value="1"/>
</dbReference>
<dbReference type="PANTHER" id="PTHR22981">
    <property type="entry name" value="3-HYDROXYISOBUTYRATE DEHYDROGENASE-RELATED"/>
    <property type="match status" value="1"/>
</dbReference>
<evidence type="ECO:0000256" key="1">
    <source>
        <dbReference type="ARBA" id="ARBA00004173"/>
    </source>
</evidence>
<evidence type="ECO:0000256" key="4">
    <source>
        <dbReference type="ARBA" id="ARBA00022456"/>
    </source>
</evidence>
<dbReference type="FunFam" id="1.10.1040.10:FF:000006">
    <property type="entry name" value="3-hydroxyisobutyrate dehydrogenase"/>
    <property type="match status" value="1"/>
</dbReference>
<gene>
    <name evidence="14" type="ORF">OTU49_004437</name>
</gene>
<evidence type="ECO:0000313" key="15">
    <source>
        <dbReference type="Proteomes" id="UP001445076"/>
    </source>
</evidence>
<feature type="active site" evidence="10">
    <location>
        <position position="207"/>
    </location>
</feature>
<dbReference type="GO" id="GO:0006574">
    <property type="term" value="P:L-valine catabolic process"/>
    <property type="evidence" value="ECO:0007669"/>
    <property type="project" value="TreeGrafter"/>
</dbReference>
<evidence type="ECO:0000256" key="5">
    <source>
        <dbReference type="ARBA" id="ARBA00022946"/>
    </source>
</evidence>
<dbReference type="Proteomes" id="UP001445076">
    <property type="component" value="Unassembled WGS sequence"/>
</dbReference>
<feature type="domain" description="3-hydroxyisobutyrate dehydrogenase-like NAD-binding" evidence="13">
    <location>
        <begin position="201"/>
        <end position="327"/>
    </location>
</feature>
<evidence type="ECO:0000256" key="2">
    <source>
        <dbReference type="ARBA" id="ARBA00005109"/>
    </source>
</evidence>
<protein>
    <recommendedName>
        <fullName evidence="11">3-hydroxyisobutyrate dehydrogenase</fullName>
        <shortName evidence="11">HIBADH</shortName>
        <ecNumber evidence="11">1.1.1.31</ecNumber>
    </recommendedName>
</protein>
<keyword evidence="15" id="KW-1185">Reference proteome</keyword>
<keyword evidence="6 11" id="KW-0560">Oxidoreductase</keyword>
<evidence type="ECO:0000256" key="11">
    <source>
        <dbReference type="RuleBase" id="RU910714"/>
    </source>
</evidence>
<feature type="domain" description="6-phosphogluconate dehydrogenase NADP-binding" evidence="12">
    <location>
        <begin position="39"/>
        <end position="198"/>
    </location>
</feature>
<dbReference type="PIRSF" id="PIRSF000103">
    <property type="entry name" value="HIBADH"/>
    <property type="match status" value="1"/>
</dbReference>
<dbReference type="AlphaFoldDB" id="A0AAW0X098"/>
<dbReference type="SUPFAM" id="SSF48179">
    <property type="entry name" value="6-phosphogluconate dehydrogenase C-terminal domain-like"/>
    <property type="match status" value="1"/>
</dbReference>
<evidence type="ECO:0000259" key="12">
    <source>
        <dbReference type="Pfam" id="PF03446"/>
    </source>
</evidence>
<accession>A0AAW0X098</accession>
<dbReference type="SUPFAM" id="SSF51735">
    <property type="entry name" value="NAD(P)-binding Rossmann-fold domains"/>
    <property type="match status" value="1"/>
</dbReference>
<dbReference type="EC" id="1.1.1.31" evidence="11"/>
<evidence type="ECO:0000259" key="13">
    <source>
        <dbReference type="Pfam" id="PF14833"/>
    </source>
</evidence>
<evidence type="ECO:0000256" key="10">
    <source>
        <dbReference type="PIRSR" id="PIRSR000103-1"/>
    </source>
</evidence>
<dbReference type="Pfam" id="PF03446">
    <property type="entry name" value="NAD_binding_2"/>
    <property type="match status" value="1"/>
</dbReference>
<organism evidence="14 15">
    <name type="scientific">Cherax quadricarinatus</name>
    <name type="common">Australian red claw crayfish</name>
    <dbReference type="NCBI Taxonomy" id="27406"/>
    <lineage>
        <taxon>Eukaryota</taxon>
        <taxon>Metazoa</taxon>
        <taxon>Ecdysozoa</taxon>
        <taxon>Arthropoda</taxon>
        <taxon>Crustacea</taxon>
        <taxon>Multicrustacea</taxon>
        <taxon>Malacostraca</taxon>
        <taxon>Eumalacostraca</taxon>
        <taxon>Eucarida</taxon>
        <taxon>Decapoda</taxon>
        <taxon>Pleocyemata</taxon>
        <taxon>Astacidea</taxon>
        <taxon>Parastacoidea</taxon>
        <taxon>Parastacidae</taxon>
        <taxon>Cherax</taxon>
    </lineage>
</organism>
<dbReference type="EMBL" id="JARKIK010000042">
    <property type="protein sequence ID" value="KAK8737317.1"/>
    <property type="molecule type" value="Genomic_DNA"/>
</dbReference>
<dbReference type="GO" id="GO:0005739">
    <property type="term" value="C:mitochondrion"/>
    <property type="evidence" value="ECO:0007669"/>
    <property type="project" value="UniProtKB-SubCell"/>
</dbReference>
<dbReference type="Gene3D" id="1.10.1040.10">
    <property type="entry name" value="N-(1-d-carboxylethyl)-l-norvaline Dehydrogenase, domain 2"/>
    <property type="match status" value="1"/>
</dbReference>
<evidence type="ECO:0000256" key="8">
    <source>
        <dbReference type="ARBA" id="ARBA00023128"/>
    </source>
</evidence>
<dbReference type="Gene3D" id="3.40.50.720">
    <property type="entry name" value="NAD(P)-binding Rossmann-like Domain"/>
    <property type="match status" value="1"/>
</dbReference>
<dbReference type="FunFam" id="3.40.50.720:FF:000119">
    <property type="entry name" value="3-hydroxyisobutyrate dehydrogenase"/>
    <property type="match status" value="1"/>
</dbReference>
<proteinExistence type="inferred from homology"/>
<dbReference type="InterPro" id="IPR036291">
    <property type="entry name" value="NAD(P)-bd_dom_sf"/>
</dbReference>
<comment type="similarity">
    <text evidence="3">Belongs to the HIBADH-related family. 3-hydroxyisobutyrate dehydrogenase subfamily.</text>
</comment>
<dbReference type="PROSITE" id="PS00895">
    <property type="entry name" value="3_HYDROXYISOBUT_DH"/>
    <property type="match status" value="1"/>
</dbReference>
<reference evidence="14 15" key="1">
    <citation type="journal article" date="2024" name="BMC Genomics">
        <title>Genome assembly of redclaw crayfish (Cherax quadricarinatus) provides insights into its immune adaptation and hypoxia tolerance.</title>
        <authorList>
            <person name="Liu Z."/>
            <person name="Zheng J."/>
            <person name="Li H."/>
            <person name="Fang K."/>
            <person name="Wang S."/>
            <person name="He J."/>
            <person name="Zhou D."/>
            <person name="Weng S."/>
            <person name="Chi M."/>
            <person name="Gu Z."/>
            <person name="He J."/>
            <person name="Li F."/>
            <person name="Wang M."/>
        </authorList>
    </citation>
    <scope>NUCLEOTIDE SEQUENCE [LARGE SCALE GENOMIC DNA]</scope>
    <source>
        <strain evidence="14">ZL_2023a</strain>
    </source>
</reference>
<keyword evidence="8" id="KW-0496">Mitochondrion</keyword>
<evidence type="ECO:0000256" key="7">
    <source>
        <dbReference type="ARBA" id="ARBA00023027"/>
    </source>
</evidence>
<keyword evidence="4 11" id="KW-0101">Branched-chain amino acid catabolism</keyword>
<dbReference type="InterPro" id="IPR008927">
    <property type="entry name" value="6-PGluconate_DH-like_C_sf"/>
</dbReference>
<dbReference type="InterPro" id="IPR015815">
    <property type="entry name" value="HIBADH-related"/>
</dbReference>
<dbReference type="InterPro" id="IPR002204">
    <property type="entry name" value="3-OH-isobutyrate_DH-rel_CS"/>
</dbReference>
<evidence type="ECO:0000256" key="6">
    <source>
        <dbReference type="ARBA" id="ARBA00023002"/>
    </source>
</evidence>
<keyword evidence="7 11" id="KW-0520">NAD</keyword>
<sequence length="334" mass="35254">MASPTTWIPLFSKGFRRAARLHLRRNFSGSERQCSSQAKVGFIGLGNMGGPMATNLLKKGHSVVAYDVSPEAMERLEDEGASIAMSPAEVASKVDSIITMLPNSQHVRSCYTGEKGVFESVQPGTLIVDSSTIDPSVSKEMAGSALKKGAVFMDAPVSGGINAAKAGTLTFMVGGDEKEFMAAKELLSAMGKNIIYCGGVGNGQAVKICNNMLLAISMIGTAETMNLGMRLGLEAKLMASIINAATGRCWSSELYNPVPGVLENVPSSNNYEGGFGTALMAKDLGLAQDAATKSLTPTPLGSLAHQIYRVMCNSGLAEKDFSSIFQFLQEQNSK</sequence>
<comment type="catalytic activity">
    <reaction evidence="9 11">
        <text>3-hydroxy-2-methylpropanoate + NAD(+) = 2-methyl-3-oxopropanoate + NADH + H(+)</text>
        <dbReference type="Rhea" id="RHEA:17681"/>
        <dbReference type="ChEBI" id="CHEBI:11805"/>
        <dbReference type="ChEBI" id="CHEBI:15378"/>
        <dbReference type="ChEBI" id="CHEBI:57540"/>
        <dbReference type="ChEBI" id="CHEBI:57700"/>
        <dbReference type="ChEBI" id="CHEBI:57945"/>
        <dbReference type="EC" id="1.1.1.31"/>
    </reaction>
</comment>
<comment type="caution">
    <text evidence="14">The sequence shown here is derived from an EMBL/GenBank/DDBJ whole genome shotgun (WGS) entry which is preliminary data.</text>
</comment>
<comment type="pathway">
    <text evidence="2 11">Amino-acid degradation; L-valine degradation.</text>
</comment>
<dbReference type="InterPro" id="IPR013328">
    <property type="entry name" value="6PGD_dom2"/>
</dbReference>
<dbReference type="InterPro" id="IPR006115">
    <property type="entry name" value="6PGDH_NADP-bd"/>
</dbReference>